<proteinExistence type="predicted"/>
<accession>A0ACC1RKE3</accession>
<evidence type="ECO:0000313" key="2">
    <source>
        <dbReference type="Proteomes" id="UP001148662"/>
    </source>
</evidence>
<gene>
    <name evidence="1" type="ORF">NM688_g9251</name>
</gene>
<sequence length="144" mass="16364">MWFFLIGAGVPILSYFVQKRFPGSFLRYINWPVVFTGTGNIPPATPTNYVSWCVVGFIFNYVVRRKSFSWWAKYNYVLSAGLDSGLAISIIIIFFCLQFPSDGTIGLNTIQSWWGNTVYQKTADWNQASLWTAGNSTFGPTTWK</sequence>
<keyword evidence="2" id="KW-1185">Reference proteome</keyword>
<reference evidence="1" key="1">
    <citation type="submission" date="2022-07" db="EMBL/GenBank/DDBJ databases">
        <title>Genome Sequence of Phlebia brevispora.</title>
        <authorList>
            <person name="Buettner E."/>
        </authorList>
    </citation>
    <scope>NUCLEOTIDE SEQUENCE</scope>
    <source>
        <strain evidence="1">MPL23</strain>
    </source>
</reference>
<evidence type="ECO:0000313" key="1">
    <source>
        <dbReference type="EMBL" id="KAJ3519803.1"/>
    </source>
</evidence>
<dbReference type="EMBL" id="JANHOG010002803">
    <property type="protein sequence ID" value="KAJ3519803.1"/>
    <property type="molecule type" value="Genomic_DNA"/>
</dbReference>
<name>A0ACC1RKE3_9APHY</name>
<dbReference type="Proteomes" id="UP001148662">
    <property type="component" value="Unassembled WGS sequence"/>
</dbReference>
<protein>
    <submittedName>
        <fullName evidence="1">Uncharacterized protein</fullName>
    </submittedName>
</protein>
<organism evidence="1 2">
    <name type="scientific">Phlebia brevispora</name>
    <dbReference type="NCBI Taxonomy" id="194682"/>
    <lineage>
        <taxon>Eukaryota</taxon>
        <taxon>Fungi</taxon>
        <taxon>Dikarya</taxon>
        <taxon>Basidiomycota</taxon>
        <taxon>Agaricomycotina</taxon>
        <taxon>Agaricomycetes</taxon>
        <taxon>Polyporales</taxon>
        <taxon>Meruliaceae</taxon>
        <taxon>Phlebia</taxon>
    </lineage>
</organism>
<comment type="caution">
    <text evidence="1">The sequence shown here is derived from an EMBL/GenBank/DDBJ whole genome shotgun (WGS) entry which is preliminary data.</text>
</comment>